<dbReference type="InterPro" id="IPR016040">
    <property type="entry name" value="NAD(P)-bd_dom"/>
</dbReference>
<feature type="transmembrane region" description="Helical" evidence="2">
    <location>
        <begin position="127"/>
        <end position="147"/>
    </location>
</feature>
<accession>A0A9P9AWP8</accession>
<keyword evidence="2" id="KW-0812">Transmembrane</keyword>
<comment type="similarity">
    <text evidence="1">Belongs to the avfA family.</text>
</comment>
<dbReference type="InterPro" id="IPR051606">
    <property type="entry name" value="Polyketide_Oxido-like"/>
</dbReference>
<dbReference type="AlphaFoldDB" id="A0A9P9AWP8"/>
<evidence type="ECO:0000256" key="1">
    <source>
        <dbReference type="ARBA" id="ARBA00038376"/>
    </source>
</evidence>
<keyword evidence="5" id="KW-1185">Reference proteome</keyword>
<evidence type="ECO:0000313" key="5">
    <source>
        <dbReference type="Proteomes" id="UP000777438"/>
    </source>
</evidence>
<evidence type="ECO:0000256" key="2">
    <source>
        <dbReference type="SAM" id="Phobius"/>
    </source>
</evidence>
<gene>
    <name evidence="4" type="ORF">B0T10DRAFT_525872</name>
</gene>
<evidence type="ECO:0000313" key="4">
    <source>
        <dbReference type="EMBL" id="KAH6898894.1"/>
    </source>
</evidence>
<dbReference type="SUPFAM" id="SSF51735">
    <property type="entry name" value="NAD(P)-binding Rossmann-fold domains"/>
    <property type="match status" value="1"/>
</dbReference>
<keyword evidence="2" id="KW-0472">Membrane</keyword>
<sequence length="211" mass="23641">MSGSHILVLGGTGPAGTCLIRELLYREHPTIAYVRNPSKIPHDLSSSPLLQIIKGEMSDLPKHSLAIAQSSTIVLLLGPNSLRISDPQLFADIYSKSVFPLMRERSVKRILAMGTISIYEPEDKPSLIRWFVVLVVRLLASIAYVNILNVGQAFRTDAQGLDWTVFRIAGILGGADEASWRRDRDERDTFVGWQRRGAMAKWLRRCSRGKR</sequence>
<dbReference type="EMBL" id="JAGPYM010000002">
    <property type="protein sequence ID" value="KAH6898894.1"/>
    <property type="molecule type" value="Genomic_DNA"/>
</dbReference>
<reference evidence="4 5" key="1">
    <citation type="journal article" date="2021" name="Nat. Commun.">
        <title>Genetic determinants of endophytism in the Arabidopsis root mycobiome.</title>
        <authorList>
            <person name="Mesny F."/>
            <person name="Miyauchi S."/>
            <person name="Thiergart T."/>
            <person name="Pickel B."/>
            <person name="Atanasova L."/>
            <person name="Karlsson M."/>
            <person name="Huettel B."/>
            <person name="Barry K.W."/>
            <person name="Haridas S."/>
            <person name="Chen C."/>
            <person name="Bauer D."/>
            <person name="Andreopoulos W."/>
            <person name="Pangilinan J."/>
            <person name="LaButti K."/>
            <person name="Riley R."/>
            <person name="Lipzen A."/>
            <person name="Clum A."/>
            <person name="Drula E."/>
            <person name="Henrissat B."/>
            <person name="Kohler A."/>
            <person name="Grigoriev I.V."/>
            <person name="Martin F.M."/>
            <person name="Hacquard S."/>
        </authorList>
    </citation>
    <scope>NUCLEOTIDE SEQUENCE [LARGE SCALE GENOMIC DNA]</scope>
    <source>
        <strain evidence="4 5">MPI-CAGE-CH-0241</strain>
    </source>
</reference>
<protein>
    <recommendedName>
        <fullName evidence="3">NAD(P)-binding domain-containing protein</fullName>
    </recommendedName>
</protein>
<dbReference type="InterPro" id="IPR036291">
    <property type="entry name" value="NAD(P)-bd_dom_sf"/>
</dbReference>
<proteinExistence type="inferred from homology"/>
<dbReference type="Proteomes" id="UP000777438">
    <property type="component" value="Unassembled WGS sequence"/>
</dbReference>
<dbReference type="OrthoDB" id="10254221at2759"/>
<dbReference type="GO" id="GO:0016646">
    <property type="term" value="F:oxidoreductase activity, acting on the CH-NH group of donors, NAD or NADP as acceptor"/>
    <property type="evidence" value="ECO:0007669"/>
    <property type="project" value="TreeGrafter"/>
</dbReference>
<name>A0A9P9AWP8_9HYPO</name>
<dbReference type="Gene3D" id="3.40.50.720">
    <property type="entry name" value="NAD(P)-binding Rossmann-like Domain"/>
    <property type="match status" value="1"/>
</dbReference>
<dbReference type="PANTHER" id="PTHR43355">
    <property type="entry name" value="FLAVIN REDUCTASE (NADPH)"/>
    <property type="match status" value="1"/>
</dbReference>
<dbReference type="PANTHER" id="PTHR43355:SF2">
    <property type="entry name" value="FLAVIN REDUCTASE (NADPH)"/>
    <property type="match status" value="1"/>
</dbReference>
<dbReference type="Pfam" id="PF13460">
    <property type="entry name" value="NAD_binding_10"/>
    <property type="match status" value="1"/>
</dbReference>
<keyword evidence="2" id="KW-1133">Transmembrane helix</keyword>
<evidence type="ECO:0000259" key="3">
    <source>
        <dbReference type="Pfam" id="PF13460"/>
    </source>
</evidence>
<comment type="caution">
    <text evidence="4">The sequence shown here is derived from an EMBL/GenBank/DDBJ whole genome shotgun (WGS) entry which is preliminary data.</text>
</comment>
<feature type="domain" description="NAD(P)-binding" evidence="3">
    <location>
        <begin position="10"/>
        <end position="183"/>
    </location>
</feature>
<organism evidence="4 5">
    <name type="scientific">Thelonectria olida</name>
    <dbReference type="NCBI Taxonomy" id="1576542"/>
    <lineage>
        <taxon>Eukaryota</taxon>
        <taxon>Fungi</taxon>
        <taxon>Dikarya</taxon>
        <taxon>Ascomycota</taxon>
        <taxon>Pezizomycotina</taxon>
        <taxon>Sordariomycetes</taxon>
        <taxon>Hypocreomycetidae</taxon>
        <taxon>Hypocreales</taxon>
        <taxon>Nectriaceae</taxon>
        <taxon>Thelonectria</taxon>
    </lineage>
</organism>